<dbReference type="AlphaFoldDB" id="A0AAP0BKG7"/>
<dbReference type="InterPro" id="IPR042102">
    <property type="entry name" value="RNA_pol_Rpb1_3_sf"/>
</dbReference>
<reference evidence="6 7" key="1">
    <citation type="journal article" date="2022" name="Nat. Plants">
        <title>Genomes of leafy and leafless Platanthera orchids illuminate the evolution of mycoheterotrophy.</title>
        <authorList>
            <person name="Li M.H."/>
            <person name="Liu K.W."/>
            <person name="Li Z."/>
            <person name="Lu H.C."/>
            <person name="Ye Q.L."/>
            <person name="Zhang D."/>
            <person name="Wang J.Y."/>
            <person name="Li Y.F."/>
            <person name="Zhong Z.M."/>
            <person name="Liu X."/>
            <person name="Yu X."/>
            <person name="Liu D.K."/>
            <person name="Tu X.D."/>
            <person name="Liu B."/>
            <person name="Hao Y."/>
            <person name="Liao X.Y."/>
            <person name="Jiang Y.T."/>
            <person name="Sun W.H."/>
            <person name="Chen J."/>
            <person name="Chen Y.Q."/>
            <person name="Ai Y."/>
            <person name="Zhai J.W."/>
            <person name="Wu S.S."/>
            <person name="Zhou Z."/>
            <person name="Hsiao Y.Y."/>
            <person name="Wu W.L."/>
            <person name="Chen Y.Y."/>
            <person name="Lin Y.F."/>
            <person name="Hsu J.L."/>
            <person name="Li C.Y."/>
            <person name="Wang Z.W."/>
            <person name="Zhao X."/>
            <person name="Zhong W.Y."/>
            <person name="Ma X.K."/>
            <person name="Ma L."/>
            <person name="Huang J."/>
            <person name="Chen G.Z."/>
            <person name="Huang M.Z."/>
            <person name="Huang L."/>
            <person name="Peng D.H."/>
            <person name="Luo Y.B."/>
            <person name="Zou S.Q."/>
            <person name="Chen S.P."/>
            <person name="Lan S."/>
            <person name="Tsai W.C."/>
            <person name="Van de Peer Y."/>
            <person name="Liu Z.J."/>
        </authorList>
    </citation>
    <scope>NUCLEOTIDE SEQUENCE [LARGE SCALE GENOMIC DNA]</scope>
    <source>
        <strain evidence="6">Lor287</strain>
    </source>
</reference>
<keyword evidence="7" id="KW-1185">Reference proteome</keyword>
<dbReference type="InterPro" id="IPR038120">
    <property type="entry name" value="Rpb1_funnel_sf"/>
</dbReference>
<evidence type="ECO:0000256" key="4">
    <source>
        <dbReference type="ARBA" id="ARBA00022695"/>
    </source>
</evidence>
<dbReference type="PANTHER" id="PTHR48443">
    <property type="entry name" value="DNA-DIRECTED RNA POLYMERASE SUBUNIT BETA"/>
    <property type="match status" value="1"/>
</dbReference>
<protein>
    <recommendedName>
        <fullName evidence="1">DNA-directed RNA polymerase</fullName>
        <ecNumber evidence="1">2.7.7.6</ecNumber>
    </recommendedName>
</protein>
<evidence type="ECO:0000256" key="1">
    <source>
        <dbReference type="ARBA" id="ARBA00012418"/>
    </source>
</evidence>
<dbReference type="PANTHER" id="PTHR48443:SF1">
    <property type="entry name" value="DNA-DIRECTED RNA POLYMERASE SUBUNIT BETA"/>
    <property type="match status" value="1"/>
</dbReference>
<keyword evidence="5" id="KW-0804">Transcription</keyword>
<evidence type="ECO:0000256" key="5">
    <source>
        <dbReference type="ARBA" id="ARBA00023163"/>
    </source>
</evidence>
<name>A0AAP0BKG7_9ASPA</name>
<comment type="caution">
    <text evidence="6">The sequence shown here is derived from an EMBL/GenBank/DDBJ whole genome shotgun (WGS) entry which is preliminary data.</text>
</comment>
<dbReference type="Gene3D" id="1.10.132.30">
    <property type="match status" value="1"/>
</dbReference>
<organism evidence="6 7">
    <name type="scientific">Platanthera zijinensis</name>
    <dbReference type="NCBI Taxonomy" id="2320716"/>
    <lineage>
        <taxon>Eukaryota</taxon>
        <taxon>Viridiplantae</taxon>
        <taxon>Streptophyta</taxon>
        <taxon>Embryophyta</taxon>
        <taxon>Tracheophyta</taxon>
        <taxon>Spermatophyta</taxon>
        <taxon>Magnoliopsida</taxon>
        <taxon>Liliopsida</taxon>
        <taxon>Asparagales</taxon>
        <taxon>Orchidaceae</taxon>
        <taxon>Orchidoideae</taxon>
        <taxon>Orchideae</taxon>
        <taxon>Orchidinae</taxon>
        <taxon>Platanthera</taxon>
    </lineage>
</organism>
<dbReference type="AntiFam" id="ANF00014">
    <property type="entry name" value="tRNA translation"/>
</dbReference>
<dbReference type="EC" id="2.7.7.6" evidence="1"/>
<sequence>MEVLMAERTNLVFHNKVIDGTAMKRLISRLIDHFGMAYTSHILDQVKTLGFQRATATSISLGIDDLLTIPSKGWLVQDAEQQTFLLEKNHHYGNVHVVEKLRQSIEIWYATSEYLRQEMNPNFRIVQNLLINKIRPFHFGKGPYPSSLALRPLSRSLYYFPTPQRERPFPFGPVVGEEGFEPPTPWFVATCSNPLSYRPHPVSTGSVPGSTFKKEPFLSSAILG</sequence>
<dbReference type="EMBL" id="JBBWWQ010000008">
    <property type="protein sequence ID" value="KAK8941288.1"/>
    <property type="molecule type" value="Genomic_DNA"/>
</dbReference>
<accession>A0AAP0BKG7</accession>
<evidence type="ECO:0000313" key="7">
    <source>
        <dbReference type="Proteomes" id="UP001418222"/>
    </source>
</evidence>
<dbReference type="Gene3D" id="1.10.274.100">
    <property type="entry name" value="RNA polymerase Rpb1, domain 3"/>
    <property type="match status" value="1"/>
</dbReference>
<keyword evidence="3" id="KW-0808">Transferase</keyword>
<proteinExistence type="predicted"/>
<evidence type="ECO:0000256" key="3">
    <source>
        <dbReference type="ARBA" id="ARBA00022679"/>
    </source>
</evidence>
<keyword evidence="4" id="KW-0548">Nucleotidyltransferase</keyword>
<dbReference type="Proteomes" id="UP001418222">
    <property type="component" value="Unassembled WGS sequence"/>
</dbReference>
<dbReference type="GO" id="GO:0000428">
    <property type="term" value="C:DNA-directed RNA polymerase complex"/>
    <property type="evidence" value="ECO:0007669"/>
    <property type="project" value="UniProtKB-KW"/>
</dbReference>
<keyword evidence="2 6" id="KW-0240">DNA-directed RNA polymerase</keyword>
<dbReference type="GO" id="GO:0003899">
    <property type="term" value="F:DNA-directed RNA polymerase activity"/>
    <property type="evidence" value="ECO:0007669"/>
    <property type="project" value="UniProtKB-EC"/>
</dbReference>
<evidence type="ECO:0000256" key="2">
    <source>
        <dbReference type="ARBA" id="ARBA00022478"/>
    </source>
</evidence>
<gene>
    <name evidence="6" type="primary">rpoC2</name>
    <name evidence="6" type="ORF">KSP39_PZI010522</name>
</gene>
<dbReference type="SUPFAM" id="SSF64484">
    <property type="entry name" value="beta and beta-prime subunits of DNA dependent RNA-polymerase"/>
    <property type="match status" value="1"/>
</dbReference>
<evidence type="ECO:0000313" key="6">
    <source>
        <dbReference type="EMBL" id="KAK8941288.1"/>
    </source>
</evidence>